<evidence type="ECO:0000256" key="2">
    <source>
        <dbReference type="ARBA" id="ARBA00001947"/>
    </source>
</evidence>
<evidence type="ECO:0000256" key="9">
    <source>
        <dbReference type="ARBA" id="ARBA00022670"/>
    </source>
</evidence>
<keyword evidence="12" id="KW-0862">Zinc</keyword>
<proteinExistence type="inferred from homology"/>
<dbReference type="Proteomes" id="UP001497623">
    <property type="component" value="Unassembled WGS sequence"/>
</dbReference>
<comment type="subcellular location">
    <subcellularLocation>
        <location evidence="3">Cytoplasm</location>
    </subcellularLocation>
</comment>
<dbReference type="FunFam" id="3.30.540.30:FF:000002">
    <property type="entry name" value="Dipeptidyl peptidase 3"/>
    <property type="match status" value="1"/>
</dbReference>
<keyword evidence="8" id="KW-0963">Cytoplasm</keyword>
<dbReference type="Pfam" id="PF03571">
    <property type="entry name" value="Peptidase_M49"/>
    <property type="match status" value="1"/>
</dbReference>
<keyword evidence="10" id="KW-0479">Metal-binding</keyword>
<gene>
    <name evidence="16" type="ORF">MNOR_LOCUS38508</name>
</gene>
<organism evidence="16 17">
    <name type="scientific">Meganyctiphanes norvegica</name>
    <name type="common">Northern krill</name>
    <name type="synonym">Thysanopoda norvegica</name>
    <dbReference type="NCBI Taxonomy" id="48144"/>
    <lineage>
        <taxon>Eukaryota</taxon>
        <taxon>Metazoa</taxon>
        <taxon>Ecdysozoa</taxon>
        <taxon>Arthropoda</taxon>
        <taxon>Crustacea</taxon>
        <taxon>Multicrustacea</taxon>
        <taxon>Malacostraca</taxon>
        <taxon>Eumalacostraca</taxon>
        <taxon>Eucarida</taxon>
        <taxon>Euphausiacea</taxon>
        <taxon>Euphausiidae</taxon>
        <taxon>Meganyctiphanes</taxon>
    </lineage>
</organism>
<comment type="similarity">
    <text evidence="4">Belongs to the peptidase M49 family.</text>
</comment>
<dbReference type="Gene3D" id="3.30.540.30">
    <property type="match status" value="2"/>
</dbReference>
<reference evidence="16 17" key="1">
    <citation type="submission" date="2024-05" db="EMBL/GenBank/DDBJ databases">
        <authorList>
            <person name="Wallberg A."/>
        </authorList>
    </citation>
    <scope>NUCLEOTIDE SEQUENCE [LARGE SCALE GENOMIC DNA]</scope>
</reference>
<evidence type="ECO:0000256" key="6">
    <source>
        <dbReference type="ARBA" id="ARBA00014713"/>
    </source>
</evidence>
<keyword evidence="13" id="KW-0482">Metalloprotease</keyword>
<dbReference type="PANTHER" id="PTHR23422:SF11">
    <property type="entry name" value="DIPEPTIDYL PEPTIDASE 3"/>
    <property type="match status" value="1"/>
</dbReference>
<dbReference type="EMBL" id="CAXKWB010088562">
    <property type="protein sequence ID" value="CAL4213272.1"/>
    <property type="molecule type" value="Genomic_DNA"/>
</dbReference>
<dbReference type="GO" id="GO:0005737">
    <property type="term" value="C:cytoplasm"/>
    <property type="evidence" value="ECO:0007669"/>
    <property type="project" value="UniProtKB-SubCell"/>
</dbReference>
<comment type="cofactor">
    <cofactor evidence="2">
        <name>Zn(2+)</name>
        <dbReference type="ChEBI" id="CHEBI:29105"/>
    </cofactor>
</comment>
<keyword evidence="7" id="KW-0031">Aminopeptidase</keyword>
<comment type="caution">
    <text evidence="16">The sequence shown here is derived from an EMBL/GenBank/DDBJ whole genome shotgun (WGS) entry which is preliminary data.</text>
</comment>
<evidence type="ECO:0000256" key="5">
    <source>
        <dbReference type="ARBA" id="ARBA00012063"/>
    </source>
</evidence>
<evidence type="ECO:0000256" key="3">
    <source>
        <dbReference type="ARBA" id="ARBA00004496"/>
    </source>
</evidence>
<evidence type="ECO:0000313" key="17">
    <source>
        <dbReference type="Proteomes" id="UP001497623"/>
    </source>
</evidence>
<dbReference type="AlphaFoldDB" id="A0AAV2SM69"/>
<evidence type="ECO:0000256" key="8">
    <source>
        <dbReference type="ARBA" id="ARBA00022490"/>
    </source>
</evidence>
<keyword evidence="9" id="KW-0645">Protease</keyword>
<evidence type="ECO:0000256" key="15">
    <source>
        <dbReference type="ARBA" id="ARBA00032119"/>
    </source>
</evidence>
<evidence type="ECO:0000256" key="14">
    <source>
        <dbReference type="ARBA" id="ARBA00031288"/>
    </source>
</evidence>
<keyword evidence="11" id="KW-0378">Hydrolase</keyword>
<evidence type="ECO:0000256" key="7">
    <source>
        <dbReference type="ARBA" id="ARBA00022438"/>
    </source>
</evidence>
<evidence type="ECO:0000256" key="11">
    <source>
        <dbReference type="ARBA" id="ARBA00022801"/>
    </source>
</evidence>
<evidence type="ECO:0000256" key="1">
    <source>
        <dbReference type="ARBA" id="ARBA00001336"/>
    </source>
</evidence>
<dbReference type="InterPro" id="IPR039461">
    <property type="entry name" value="Peptidase_M49"/>
</dbReference>
<accession>A0AAV2SM69</accession>
<dbReference type="PANTHER" id="PTHR23422">
    <property type="entry name" value="DIPEPTIDYL PEPTIDASE III-RELATED"/>
    <property type="match status" value="1"/>
</dbReference>
<dbReference type="GO" id="GO:0046872">
    <property type="term" value="F:metal ion binding"/>
    <property type="evidence" value="ECO:0007669"/>
    <property type="project" value="UniProtKB-KW"/>
</dbReference>
<evidence type="ECO:0000256" key="13">
    <source>
        <dbReference type="ARBA" id="ARBA00023049"/>
    </source>
</evidence>
<dbReference type="FunFam" id="3.30.540.30:FF:000001">
    <property type="entry name" value="Dipeptidyl peptidase 3"/>
    <property type="match status" value="1"/>
</dbReference>
<feature type="non-terminal residue" evidence="16">
    <location>
        <position position="549"/>
    </location>
</feature>
<dbReference type="GO" id="GO:0006508">
    <property type="term" value="P:proteolysis"/>
    <property type="evidence" value="ECO:0007669"/>
    <property type="project" value="UniProtKB-KW"/>
</dbReference>
<evidence type="ECO:0000313" key="16">
    <source>
        <dbReference type="EMBL" id="CAL4213272.1"/>
    </source>
</evidence>
<dbReference type="GO" id="GO:0008237">
    <property type="term" value="F:metallopeptidase activity"/>
    <property type="evidence" value="ECO:0007669"/>
    <property type="project" value="UniProtKB-KW"/>
</dbReference>
<evidence type="ECO:0000256" key="4">
    <source>
        <dbReference type="ARBA" id="ARBA00010200"/>
    </source>
</evidence>
<dbReference type="GO" id="GO:0004177">
    <property type="term" value="F:aminopeptidase activity"/>
    <property type="evidence" value="ECO:0007669"/>
    <property type="project" value="UniProtKB-KW"/>
</dbReference>
<comment type="catalytic activity">
    <reaction evidence="1">
        <text>Release of an N-terminal dipeptide from a peptide comprising four or more residues, with broad specificity. Also acts on dipeptidyl 2-naphthylamides.</text>
        <dbReference type="EC" id="3.4.14.4"/>
    </reaction>
</comment>
<sequence>MSFVIYRGVEDADLANEYMASCNIEAWNNRMLKYEEHGKTILDIRLASIEKGPAEGITVDNAEFKGQNFRVSRGDASQFLKKMVEEISLAREYCANETEINMLDKYIECFTKGSIQAHKDGSAFWVKNKSPAVETYMGYIEVLRDPTNQRAEFESFVAVVNREQSRKFDTLVSRAEQEFLPLLPWSKEFEADVFSRPDFSSLDVVTFACSGLPIGINIPNYDDVREEQGSKNVSLTNVMSAHAGVRGGPFLSKEDTQLKEKYGSTSLEIQVGLHELLGHGCGKILRVKDDGTLNFDQEKVKNPYTGEPATHYQKGETYNSKFSNRASAYEECRAECVAMYLGLVDEILDVFSVAEEDRENIKYVSWLDMFYAGIKGLEMYQPKQSKWGQAHSMARFVILRVALEEGDGVVNVVETKGEDGLPDLLLTVDRSKIHTSGHKAIGNFLQKLQVYRSMGDSEAGRALFEKYSEVLMEGSHPFGKWHEIVVRKRKPRMVLIMPNTRIVGEEVELISYPETPESMVTSWVDRFAPKQHDFIEESLTAFTASWSRA</sequence>
<evidence type="ECO:0000256" key="12">
    <source>
        <dbReference type="ARBA" id="ARBA00022833"/>
    </source>
</evidence>
<keyword evidence="17" id="KW-1185">Reference proteome</keyword>
<dbReference type="GO" id="GO:0008239">
    <property type="term" value="F:dipeptidyl-peptidase activity"/>
    <property type="evidence" value="ECO:0007669"/>
    <property type="project" value="UniProtKB-EC"/>
</dbReference>
<protein>
    <recommendedName>
        <fullName evidence="6">Dipeptidyl peptidase 3</fullName>
        <ecNumber evidence="5">3.4.14.4</ecNumber>
    </recommendedName>
    <alternativeName>
        <fullName evidence="14">Dipeptidyl aminopeptidase III</fullName>
    </alternativeName>
    <alternativeName>
        <fullName evidence="15">Dipeptidyl peptidase III</fullName>
    </alternativeName>
</protein>
<dbReference type="EC" id="3.4.14.4" evidence="5"/>
<evidence type="ECO:0000256" key="10">
    <source>
        <dbReference type="ARBA" id="ARBA00022723"/>
    </source>
</evidence>
<name>A0AAV2SM69_MEGNR</name>